<keyword evidence="2" id="KW-0614">Plasmid</keyword>
<name>A0AB33AIR4_9MYCO</name>
<dbReference type="InterPro" id="IPR013762">
    <property type="entry name" value="Integrase-like_cat_sf"/>
</dbReference>
<gene>
    <name evidence="2" type="ORF">MASS_1p0023</name>
</gene>
<dbReference type="GO" id="GO:0003677">
    <property type="term" value="F:DNA binding"/>
    <property type="evidence" value="ECO:0007669"/>
    <property type="project" value="InterPro"/>
</dbReference>
<dbReference type="GO" id="GO:0015074">
    <property type="term" value="P:DNA integration"/>
    <property type="evidence" value="ECO:0007669"/>
    <property type="project" value="InterPro"/>
</dbReference>
<evidence type="ECO:0008006" key="4">
    <source>
        <dbReference type="Google" id="ProtNLM"/>
    </source>
</evidence>
<dbReference type="RefSeq" id="WP_016343802.1">
    <property type="nucleotide sequence ID" value="NC_021278.1"/>
</dbReference>
<keyword evidence="1" id="KW-0233">DNA recombination</keyword>
<sequence>MTTAAVSSEGQQWIPSPDSVVLSNRPLRPNAAAVSRFRDDRWELGAAMFAPQLGACGIPFVQAPAAFRGVLKHVCWLMINYDGPEVTVTRVSPPRPAILSIVTEFRQMKAFAEWLTARGIVRFAEVSLDDLDEYLATVKDSGLTRDLQQDRLTAVIKLWAYRSLLDTDDRLPEAPPWHGDRLHHLLEGRRSAELTTPRISPPVMNALLGWALRFIEDLAADITAAIREDQRLADRTRPGQGRAGRYRREIGDAANDLHGLIRAFSRLNIPLPGRRSATTGEMDYHYGFLARLMDADVRSLQTPASQAVLRGCGLPIREGAPLLLVPSGLIDGQRWRDDPIDESETRPLARHLMAACFIVIAYLSGMRPGEVLSLERGCLHRDPDSGLLLMTGRHWKGVRDDAGELLPEGEIRRDPWVVAEPVAAAVTALENLHDEQLLFPNRLGARTETGARFRDGRARGTQKMSNDLNAFRDWVNDYCARTGRADTIPVDAQHPSIQPRQFRRTLAWFIARKPRGIIAAAIQYGHVKVQMTVGYAGTYASGFPDDLAFEELLARLDMLADSHEHLTAGEHVSGPAADQYRYRVEDAQRFAGHVLTTRREARALFSNPDLQIYPGAGMTCVFDRNRAACRVSRDDTDARRTPDLSDCRAHCPNIARTDRDVEVLREQAKQLAEIADDPMAPEPRIIRYRHELERLRALIDRHDDGEPNSDD</sequence>
<evidence type="ECO:0000313" key="3">
    <source>
        <dbReference type="Proteomes" id="UP000013961"/>
    </source>
</evidence>
<proteinExistence type="predicted"/>
<protein>
    <recommendedName>
        <fullName evidence="4">Integrase</fullName>
    </recommendedName>
</protein>
<geneLocation type="plasmid" evidence="2 3">
    <name>1</name>
</geneLocation>
<dbReference type="Gene3D" id="1.10.443.10">
    <property type="entry name" value="Intergrase catalytic core"/>
    <property type="match status" value="1"/>
</dbReference>
<dbReference type="EMBL" id="CP004375">
    <property type="protein sequence ID" value="AGM31583.1"/>
    <property type="molecule type" value="Genomic_DNA"/>
</dbReference>
<organism evidence="2 3">
    <name type="scientific">Mycobacteroides abscessus subsp. bolletii 50594</name>
    <dbReference type="NCBI Taxonomy" id="1303024"/>
    <lineage>
        <taxon>Bacteria</taxon>
        <taxon>Bacillati</taxon>
        <taxon>Actinomycetota</taxon>
        <taxon>Actinomycetes</taxon>
        <taxon>Mycobacteriales</taxon>
        <taxon>Mycobacteriaceae</taxon>
        <taxon>Mycobacteroides</taxon>
        <taxon>Mycobacteroides abscessus</taxon>
    </lineage>
</organism>
<accession>A0AB33AIR4</accession>
<evidence type="ECO:0000256" key="1">
    <source>
        <dbReference type="ARBA" id="ARBA00023172"/>
    </source>
</evidence>
<dbReference type="GO" id="GO:0006310">
    <property type="term" value="P:DNA recombination"/>
    <property type="evidence" value="ECO:0007669"/>
    <property type="project" value="UniProtKB-KW"/>
</dbReference>
<reference evidence="2 3" key="1">
    <citation type="journal article" date="2013" name="Genome Announc.">
        <title>Complete Genome Sequence of Mycobacterium massiliense Clinical Strain Asan 50594, Belonging to the Type II Genotype.</title>
        <authorList>
            <person name="Kim B.J."/>
            <person name="Kim B.R."/>
            <person name="Hong S.H."/>
            <person name="Seok S.H."/>
            <person name="Kook Y.H."/>
            <person name="Kim B.J."/>
        </authorList>
    </citation>
    <scope>NUCLEOTIDE SEQUENCE [LARGE SCALE GENOMIC DNA]</scope>
    <source>
        <strain evidence="2 3">50594</strain>
    </source>
</reference>
<evidence type="ECO:0000313" key="2">
    <source>
        <dbReference type="EMBL" id="AGM31583.1"/>
    </source>
</evidence>
<dbReference type="KEGG" id="mabb:MASS_1p0023"/>
<dbReference type="Proteomes" id="UP000013961">
    <property type="component" value="Plasmid 1"/>
</dbReference>
<dbReference type="AlphaFoldDB" id="A0AB33AIR4"/>
<dbReference type="SUPFAM" id="SSF56349">
    <property type="entry name" value="DNA breaking-rejoining enzymes"/>
    <property type="match status" value="1"/>
</dbReference>
<dbReference type="InterPro" id="IPR011010">
    <property type="entry name" value="DNA_brk_join_enz"/>
</dbReference>